<dbReference type="InParanoid" id="A0A0V0QZZ8"/>
<keyword evidence="1" id="KW-0812">Transmembrane</keyword>
<evidence type="ECO:0000256" key="1">
    <source>
        <dbReference type="SAM" id="Phobius"/>
    </source>
</evidence>
<evidence type="ECO:0000313" key="4">
    <source>
        <dbReference type="Proteomes" id="UP000054937"/>
    </source>
</evidence>
<evidence type="ECO:0000313" key="3">
    <source>
        <dbReference type="EMBL" id="KRX07477.1"/>
    </source>
</evidence>
<feature type="transmembrane region" description="Helical" evidence="1">
    <location>
        <begin position="1277"/>
        <end position="1297"/>
    </location>
</feature>
<dbReference type="InterPro" id="IPR012334">
    <property type="entry name" value="Pectin_lyas_fold"/>
</dbReference>
<keyword evidence="3" id="KW-0456">Lyase</keyword>
<accession>A0A0V0QZZ8</accession>
<reference evidence="3 4" key="1">
    <citation type="journal article" date="2015" name="Sci. Rep.">
        <title>Genome of the facultative scuticociliatosis pathogen Pseudocohnilembus persalinus provides insight into its virulence through horizontal gene transfer.</title>
        <authorList>
            <person name="Xiong J."/>
            <person name="Wang G."/>
            <person name="Cheng J."/>
            <person name="Tian M."/>
            <person name="Pan X."/>
            <person name="Warren A."/>
            <person name="Jiang C."/>
            <person name="Yuan D."/>
            <person name="Miao W."/>
        </authorList>
    </citation>
    <scope>NUCLEOTIDE SEQUENCE [LARGE SCALE GENOMIC DNA]</scope>
    <source>
        <strain evidence="3">36N120E</strain>
    </source>
</reference>
<organism evidence="3 4">
    <name type="scientific">Pseudocohnilembus persalinus</name>
    <name type="common">Ciliate</name>
    <dbReference type="NCBI Taxonomy" id="266149"/>
    <lineage>
        <taxon>Eukaryota</taxon>
        <taxon>Sar</taxon>
        <taxon>Alveolata</taxon>
        <taxon>Ciliophora</taxon>
        <taxon>Intramacronucleata</taxon>
        <taxon>Oligohymenophorea</taxon>
        <taxon>Scuticociliatia</taxon>
        <taxon>Philasterida</taxon>
        <taxon>Pseudocohnilembidae</taxon>
        <taxon>Pseudocohnilembus</taxon>
    </lineage>
</organism>
<dbReference type="Pfam" id="PF13229">
    <property type="entry name" value="Beta_helix"/>
    <property type="match status" value="1"/>
</dbReference>
<keyword evidence="4" id="KW-1185">Reference proteome</keyword>
<feature type="transmembrane region" description="Helical" evidence="1">
    <location>
        <begin position="1155"/>
        <end position="1174"/>
    </location>
</feature>
<feature type="domain" description="Right handed beta helix" evidence="2">
    <location>
        <begin position="476"/>
        <end position="611"/>
    </location>
</feature>
<feature type="transmembrane region" description="Helical" evidence="1">
    <location>
        <begin position="1334"/>
        <end position="1357"/>
    </location>
</feature>
<name>A0A0V0QZZ8_PSEPJ</name>
<proteinExistence type="predicted"/>
<dbReference type="Gene3D" id="2.160.20.10">
    <property type="entry name" value="Single-stranded right-handed beta-helix, Pectin lyase-like"/>
    <property type="match status" value="3"/>
</dbReference>
<dbReference type="PANTHER" id="PTHR11319:SF35">
    <property type="entry name" value="OUTER MEMBRANE PROTEIN PMPC-RELATED"/>
    <property type="match status" value="1"/>
</dbReference>
<gene>
    <name evidence="3" type="ORF">PPERSA_11026</name>
</gene>
<keyword evidence="1" id="KW-0472">Membrane</keyword>
<comment type="caution">
    <text evidence="3">The sequence shown here is derived from an EMBL/GenBank/DDBJ whole genome shotgun (WGS) entry which is preliminary data.</text>
</comment>
<protein>
    <submittedName>
        <fullName evidence="3">Pectin lyase fold/virulence factor</fullName>
    </submittedName>
</protein>
<dbReference type="PANTHER" id="PTHR11319">
    <property type="entry name" value="G PROTEIN-COUPLED RECEPTOR-RELATED"/>
    <property type="match status" value="1"/>
</dbReference>
<dbReference type="OMA" id="YLEIRII"/>
<dbReference type="SMART" id="SM00710">
    <property type="entry name" value="PbH1"/>
    <property type="match status" value="16"/>
</dbReference>
<feature type="transmembrane region" description="Helical" evidence="1">
    <location>
        <begin position="1114"/>
        <end position="1134"/>
    </location>
</feature>
<dbReference type="InterPro" id="IPR039448">
    <property type="entry name" value="Beta_helix"/>
</dbReference>
<evidence type="ECO:0000259" key="2">
    <source>
        <dbReference type="Pfam" id="PF13229"/>
    </source>
</evidence>
<dbReference type="OrthoDB" id="189446at2759"/>
<dbReference type="InterPro" id="IPR006626">
    <property type="entry name" value="PbH1"/>
</dbReference>
<dbReference type="SUPFAM" id="SSF51126">
    <property type="entry name" value="Pectin lyase-like"/>
    <property type="match status" value="4"/>
</dbReference>
<dbReference type="Proteomes" id="UP000054937">
    <property type="component" value="Unassembled WGS sequence"/>
</dbReference>
<feature type="transmembrane region" description="Helical" evidence="1">
    <location>
        <begin position="1222"/>
        <end position="1245"/>
    </location>
</feature>
<feature type="transmembrane region" description="Helical" evidence="1">
    <location>
        <begin position="1363"/>
        <end position="1381"/>
    </location>
</feature>
<sequence>MIETQQQKKNLSKFIEGLEYRQGFYQYCYETFHYILSEILEGVYTSAYNNQNINYFLPCSVIDGEMLQEQQIILPENAQDFQDFFSIIDSDCLSLDGSKQDIDIYLVQFEENLGNYCEINHFEFEFQQCSLLYNLKINPVVINFYQLEFIGIYECLFYENTLSADSKSNGQIQIQQSTQIVVDICQFYNNNNYLGTIYVNEANNFQIKNSNFTENTAFQGSGIYLKMTPNFEISQNNFNSNIASNHGGALYITGNYILQDLNVLINNNTFSKNQGNKGGAIYLNNLQTCNQCLITNNIIKENASNSYGGGGIYCGSSDFITFENNTYSQNSAYYIYNFFYGGGLIIEVVQNINLVSEYFYNNKGNGSGAMMIYLGVNINVNNVTYKDNWAASGPGTIGLYSSSYVYFKGSTFDGNNAPQKSGIQGSKTDHLYIDRCSFLNNVAVTQQGALTFGSANFGELTNSYFFNNSALIAGDVYIQDFENMLIENNTFSNSSVEQGGGSIMLTNSYNIIIKNITITGSEASQGGAIYAQIINYLEIYDLIIKNCQGVKSGGAIYFYLINDVLIQNMTINDSLLEQGIGGAMYFEQGENVTLNQISANSNIAYQSAGIQLVDLNNFILNNTEIKQNLAFNSFAGLYLNSITDAQIENIVVEENESQFQIGGVQITQCINMVWKNANISNNYAQYIAGIQINEKTDELYFYDLFVENNVANGLYGGININFAKNIYFNDSQIVKNAGIQQGENFYILEAESISIESTVIFQQEDQNLADIDILYGGLLMADSVDNLQITNGTFLNGRSQMYGGGLYIVDTEKIDIQKSYFENNKLTDNQSQGGAIYASNINELVIKDTQFIDNYAYIEGGALYLKEIETFQIESSFLNENKVEYQEDSFLYEKGQNYVLSKGGSIYYEAQNLSKSYKIIMKNIQIDKSEASSGGAIFMLSEQDVKINFNFLDLLIQYCKADFGNALRYLGDQQSEIKNLNDKTTINSGKNYIGNEDITYGYQNNEYQVSQNSYSFNLCQSQKYLIAGKSDTCQSCPNDSKCEGGYIPIYPKEGYWRDINGQLDETVSCGISSQNFCKGNDTCEEGYYGMKCDMCDNLNDYQIKGTKCAKCSSLPYITLNFILNGFFSLLILGYQVYAVKKRVNRRLMQNAMNRIFNYASIKLPLVTGITKIIITHVQIYQITSEGLGINLPQSSLQVINIFDVKYTAIDSNLLCSDDEYKFLVLPLNLIIFLLISIVLPGLIFYRLRQAVKSGEIQKIKFQKVYCIMYLEYKQKSYFWEIIIMSIKCVLIIIQLLLLDSKYLEIRIIMYILVLYLLLMVSSKINPFINLITNRLYVISIQVQICTLALLLAIQSFTYESSPVFYALFIIILGVANFYFFAKCAQNVMKEFYIEYRVRVLLILKRQNVLVWLQNIIHKKIELTKKSNQSLRFIKLRFLEYAKQQKSNFLNITKPKSFSQHLQHSINKKSQIFSIQSSLKRTGVESTQKLHIN</sequence>
<dbReference type="EMBL" id="LDAU01000082">
    <property type="protein sequence ID" value="KRX07477.1"/>
    <property type="molecule type" value="Genomic_DNA"/>
</dbReference>
<dbReference type="InterPro" id="IPR011050">
    <property type="entry name" value="Pectin_lyase_fold/virulence"/>
</dbReference>
<dbReference type="GO" id="GO:0016829">
    <property type="term" value="F:lyase activity"/>
    <property type="evidence" value="ECO:0007669"/>
    <property type="project" value="UniProtKB-KW"/>
</dbReference>
<keyword evidence="1" id="KW-1133">Transmembrane helix</keyword>
<feature type="transmembrane region" description="Helical" evidence="1">
    <location>
        <begin position="1303"/>
        <end position="1322"/>
    </location>
</feature>